<keyword evidence="12" id="KW-1185">Reference proteome</keyword>
<evidence type="ECO:0000256" key="4">
    <source>
        <dbReference type="ARBA" id="ARBA00022553"/>
    </source>
</evidence>
<evidence type="ECO:0000256" key="1">
    <source>
        <dbReference type="ARBA" id="ARBA00001957"/>
    </source>
</evidence>
<dbReference type="PANTHER" id="PTHR43775">
    <property type="entry name" value="FATTY ACID SYNTHASE"/>
    <property type="match status" value="1"/>
</dbReference>
<dbReference type="PROSITE" id="PS00606">
    <property type="entry name" value="KS3_1"/>
    <property type="match status" value="1"/>
</dbReference>
<dbReference type="InterPro" id="IPR032821">
    <property type="entry name" value="PKS_assoc"/>
</dbReference>
<dbReference type="SMART" id="SM00825">
    <property type="entry name" value="PKS_KS"/>
    <property type="match status" value="1"/>
</dbReference>
<dbReference type="SUPFAM" id="SSF47336">
    <property type="entry name" value="ACP-like"/>
    <property type="match status" value="2"/>
</dbReference>
<dbReference type="Proteomes" id="UP000677082">
    <property type="component" value="Unassembled WGS sequence"/>
</dbReference>
<dbReference type="Pfam" id="PF00109">
    <property type="entry name" value="ketoacyl-synt"/>
    <property type="match status" value="1"/>
</dbReference>
<sequence length="2051" mass="215247">MAGAKSVLDAVDLAARNRPDQVAYRFLHTGDADGAVTEWTYLRLRAEVDSVAETLSSSLPAGSRCLLLYPPGLDFVAGFLGCLRAGMVAVPAYLPEAEQQWPRALRRSLAVVRDCDATAVLTGPEGDDLARRATELDPAFAPLRWLRAGEASGAGRAPEAGPAEVAFLQYTSGSTGTPKGVVVTHGNLAANLRAQHAAWQQDAARVVSWLPVYHDMGLVGGLLYSLWTGGTTTLMTPGAFVARPVRWLRALSQFGGTLSLAPNFGYELCLRKVAEDDLAGIDLSAWQMAGNGAEPVRASTLRGFATRFAAAGLDPAALQPCYGLAEATLLVTSASGGPAAGGATACGDPPPGTEVRIVDPDTATEVPAGEPGEIWIRGGGVAAGYWNRPDETEETFRARLADGDGPFLRTGDLGALRAGGLHILGRRKDLVIIDGVNHYPQDIELTAELGHSAVRPGCVAVFGVEHDGAERVVVVAEVTTAGPAVEAAVRDAIVHEHQIPVHEVVLLEPRTISKTSSGKIQRRDTAERYAAGTLRRHPVAPAGEPPTPPGPAETRAWLVAHLAGALDCPVAEVRPADPFQIQGLVSNQVVALAAELSSYTGRPFSVGDVYGHPTVDALVRYVCGTGAGDRAADRPAPADNPAGAVAIVGIGCRFPGAEGPAAFWKLLRDGVEAIRDVPGERWDVDEYYQAGGPAPGRMYTRRGGFLDDVAGFDEAFFGLSAAEARYLDPQQRLLLETAWSAMEDAGIDPAALAGTATGVYIGLTTGDYANLMAASGVNAGPYAATGNVACMAANRVSYTFDLRGPSLTVDTACSSSLVAVHQAVSAIRAGEIDAALVGGVNLSLSPTTTVALCQSGALSPDGRCYTFDARANGYVRGEGAGLVLLKPLARAVADGDRIYAVIRGSAVNQDGRSNGLTAPNPQAHARVIRRAYENSGMDPAGMRYVEAHGTGTALGDPIEASAVGMVLDGLLPPGERCAIGSVKTNIGHLESAAGVAGLIKVALALHHRQLPPSLHHEHTNPHIDLDALGLRIPGGLEPWPAGDGPRVAGVNSFGVGGTNAHIVLTDAPPVATGPADDETPQLLVLSGRTPAAVGDLARRLAEALPASGAALSTVCHTLGLRRAQHEHRWAVVARSTSEAAELLAEAPVTAVTGRVRPGADGRVVFVFPGQGGQYAGMARGLYRHDEHFRAAFDRCARHIRQHAGFDPVEQLYADGPESRIGEEAVVQPLLFAIQVALVAAWRERGVRPDAVVGHSMGEVAAAHVAGVLGLAEAAELTCVRAALLAEVRGLGAMAVIGLARERVLAELPGYAGRLHLAAANGPAMCVVSGDADAVADFRARAEALGVFARAVRASGAGHSPVVEPVAAEVAVRFARLAAKPAEIPLYSSVTGTWISGEEMTGAYWARNLRDPVLFHPAVEKLAADGYRVFLEMSPNPTLVVPVQQVLDEVPALADGRAIGSLRRDQDDRGSMLAAFGALYACGASVDLADVIPVDATVATLPSGPWQRRRHWFTGDAAADGAVVDVGTAVAEAFAAVLRTDRVPPDVGFFELGGSSLMAAQMLYDLRSRLDRDIPLRLLFDHPSVADFTVALLDRPETRAGSHVESLTRADGDVFPLTFNQERLLADGEVTTTIAQHLRLEGPLDVGALTEAVTRVVELHDGLRLEMTPDGRQRIAPSPVGPVLDVAEATEDTLVGLLLAAETGLAADGGRLFRFVLHRVGPELHVLSVVVHHVVTDGWSQGILFADLLTAYEARLAGVPDGLVAPPVRLVDFAAWQRRHYSGAELERTLAAWRERLAAAPAPDLPFVAGTRGPLTAAVLDRMLTAEEAGALERTAGTTATTMPMLVLTAFMLALHHASGQPRLSVPSSASGRDRPELDRVVGFLSTSHLVTADIAAPRTARGALAAVRDALLLADEEQGISMSQHAYLDGVPSDTLPYRVSLNYLPDVELPRTLGEAAVTMLPRMSEFGLTRDIVLLARREARALRLSFAYADGVVARDGLERLADDVVGMLHLLANDLDAPLPRTAAGLDAPLPRTAVDLDAAALRARES</sequence>
<dbReference type="InterPro" id="IPR045851">
    <property type="entry name" value="AMP-bd_C_sf"/>
</dbReference>
<comment type="cofactor">
    <cofactor evidence="1">
        <name>pantetheine 4'-phosphate</name>
        <dbReference type="ChEBI" id="CHEBI:47942"/>
    </cofactor>
</comment>
<dbReference type="InterPro" id="IPR020841">
    <property type="entry name" value="PKS_Beta-ketoAc_synthase_dom"/>
</dbReference>
<comment type="similarity">
    <text evidence="2">Belongs to the ATP-dependent AMP-binding enzyme family.</text>
</comment>
<dbReference type="GO" id="GO:0005886">
    <property type="term" value="C:plasma membrane"/>
    <property type="evidence" value="ECO:0007669"/>
    <property type="project" value="TreeGrafter"/>
</dbReference>
<feature type="domain" description="Carrier" evidence="9">
    <location>
        <begin position="1520"/>
        <end position="1595"/>
    </location>
</feature>
<dbReference type="InterPro" id="IPR036736">
    <property type="entry name" value="ACP-like_sf"/>
</dbReference>
<dbReference type="PROSITE" id="PS00455">
    <property type="entry name" value="AMP_BINDING"/>
    <property type="match status" value="1"/>
</dbReference>
<dbReference type="SUPFAM" id="SSF52151">
    <property type="entry name" value="FabD/lysophospholipase-like"/>
    <property type="match status" value="1"/>
</dbReference>
<evidence type="ECO:0000256" key="2">
    <source>
        <dbReference type="ARBA" id="ARBA00006432"/>
    </source>
</evidence>
<keyword evidence="4" id="KW-0597">Phosphoprotein</keyword>
<dbReference type="InterPro" id="IPR016035">
    <property type="entry name" value="Acyl_Trfase/lysoPLipase"/>
</dbReference>
<dbReference type="SUPFAM" id="SSF53901">
    <property type="entry name" value="Thiolase-like"/>
    <property type="match status" value="1"/>
</dbReference>
<dbReference type="InterPro" id="IPR014031">
    <property type="entry name" value="Ketoacyl_synth_C"/>
</dbReference>
<dbReference type="InterPro" id="IPR014043">
    <property type="entry name" value="Acyl_transferase_dom"/>
</dbReference>
<evidence type="ECO:0000259" key="10">
    <source>
        <dbReference type="PROSITE" id="PS52004"/>
    </source>
</evidence>
<evidence type="ECO:0000313" key="12">
    <source>
        <dbReference type="Proteomes" id="UP000677082"/>
    </source>
</evidence>
<dbReference type="Gene3D" id="3.40.50.12780">
    <property type="entry name" value="N-terminal domain of ligase-like"/>
    <property type="match status" value="1"/>
</dbReference>
<dbReference type="Gene3D" id="3.40.47.10">
    <property type="match status" value="1"/>
</dbReference>
<protein>
    <submittedName>
        <fullName evidence="11">Uncharacterized protein</fullName>
    </submittedName>
</protein>
<dbReference type="SUPFAM" id="SSF52777">
    <property type="entry name" value="CoA-dependent acyltransferases"/>
    <property type="match status" value="2"/>
</dbReference>
<dbReference type="Gene3D" id="3.40.366.10">
    <property type="entry name" value="Malonyl-Coenzyme A Acyl Carrier Protein, domain 2"/>
    <property type="match status" value="1"/>
</dbReference>
<dbReference type="GO" id="GO:0004315">
    <property type="term" value="F:3-oxoacyl-[acyl-carrier-protein] synthase activity"/>
    <property type="evidence" value="ECO:0007669"/>
    <property type="project" value="InterPro"/>
</dbReference>
<dbReference type="Pfam" id="PF23024">
    <property type="entry name" value="AMP-dom_DIP2-like"/>
    <property type="match status" value="1"/>
</dbReference>
<dbReference type="Pfam" id="PF02801">
    <property type="entry name" value="Ketoacyl-synt_C"/>
    <property type="match status" value="1"/>
</dbReference>
<gene>
    <name evidence="11" type="ORF">Ato02nite_009220</name>
</gene>
<evidence type="ECO:0000256" key="3">
    <source>
        <dbReference type="ARBA" id="ARBA00022450"/>
    </source>
</evidence>
<dbReference type="Gene3D" id="3.30.559.10">
    <property type="entry name" value="Chloramphenicol acetyltransferase-like domain"/>
    <property type="match status" value="1"/>
</dbReference>
<dbReference type="InterPro" id="IPR016036">
    <property type="entry name" value="Malonyl_transacylase_ACP-bd"/>
</dbReference>
<dbReference type="InterPro" id="IPR016039">
    <property type="entry name" value="Thiolase-like"/>
</dbReference>
<dbReference type="GO" id="GO:0005737">
    <property type="term" value="C:cytoplasm"/>
    <property type="evidence" value="ECO:0007669"/>
    <property type="project" value="TreeGrafter"/>
</dbReference>
<dbReference type="SUPFAM" id="SSF56801">
    <property type="entry name" value="Acetyl-CoA synthetase-like"/>
    <property type="match status" value="1"/>
</dbReference>
<dbReference type="Pfam" id="PF00698">
    <property type="entry name" value="Acyl_transf_1"/>
    <property type="match status" value="1"/>
</dbReference>
<keyword evidence="6" id="KW-0276">Fatty acid metabolism</keyword>
<proteinExistence type="inferred from homology"/>
<evidence type="ECO:0000256" key="8">
    <source>
        <dbReference type="SAM" id="MobiDB-lite"/>
    </source>
</evidence>
<dbReference type="CDD" id="cd05931">
    <property type="entry name" value="FAAL"/>
    <property type="match status" value="1"/>
</dbReference>
<dbReference type="SUPFAM" id="SSF55048">
    <property type="entry name" value="Probable ACP-binding domain of malonyl-CoA ACP transacylase"/>
    <property type="match status" value="1"/>
</dbReference>
<comment type="caution">
    <text evidence="11">The sequence shown here is derived from an EMBL/GenBank/DDBJ whole genome shotgun (WGS) entry which is preliminary data.</text>
</comment>
<dbReference type="InterPro" id="IPR001227">
    <property type="entry name" value="Ac_transferase_dom_sf"/>
</dbReference>
<evidence type="ECO:0000259" key="9">
    <source>
        <dbReference type="PROSITE" id="PS50075"/>
    </source>
</evidence>
<dbReference type="Gene3D" id="3.30.300.30">
    <property type="match status" value="1"/>
</dbReference>
<accession>A0A919T7F8</accession>
<dbReference type="Gene3D" id="3.30.70.3290">
    <property type="match status" value="1"/>
</dbReference>
<dbReference type="GO" id="GO:0006633">
    <property type="term" value="P:fatty acid biosynthetic process"/>
    <property type="evidence" value="ECO:0007669"/>
    <property type="project" value="InterPro"/>
</dbReference>
<dbReference type="Pfam" id="PF00668">
    <property type="entry name" value="Condensation"/>
    <property type="match status" value="1"/>
</dbReference>
<dbReference type="FunFam" id="3.40.47.10:FF:000019">
    <property type="entry name" value="Polyketide synthase type I"/>
    <property type="match status" value="1"/>
</dbReference>
<dbReference type="InterPro" id="IPR040097">
    <property type="entry name" value="FAAL/FAAC"/>
</dbReference>
<dbReference type="Pfam" id="PF00550">
    <property type="entry name" value="PP-binding"/>
    <property type="match status" value="2"/>
</dbReference>
<dbReference type="InterPro" id="IPR018201">
    <property type="entry name" value="Ketoacyl_synth_AS"/>
</dbReference>
<dbReference type="SMART" id="SM00823">
    <property type="entry name" value="PKS_PP"/>
    <property type="match status" value="2"/>
</dbReference>
<dbReference type="EMBL" id="BOQN01000011">
    <property type="protein sequence ID" value="GIM89129.1"/>
    <property type="molecule type" value="Genomic_DNA"/>
</dbReference>
<dbReference type="CDD" id="cd00833">
    <property type="entry name" value="PKS"/>
    <property type="match status" value="1"/>
</dbReference>
<keyword evidence="7" id="KW-0443">Lipid metabolism</keyword>
<evidence type="ECO:0000313" key="11">
    <source>
        <dbReference type="EMBL" id="GIM89129.1"/>
    </source>
</evidence>
<name>A0A919T7F8_9ACTN</name>
<dbReference type="InterPro" id="IPR014030">
    <property type="entry name" value="Ketoacyl_synth_N"/>
</dbReference>
<dbReference type="PANTHER" id="PTHR43775:SF37">
    <property type="entry name" value="SI:DKEY-61P9.11"/>
    <property type="match status" value="1"/>
</dbReference>
<dbReference type="PROSITE" id="PS52004">
    <property type="entry name" value="KS3_2"/>
    <property type="match status" value="1"/>
</dbReference>
<dbReference type="InterPro" id="IPR020845">
    <property type="entry name" value="AMP-binding_CS"/>
</dbReference>
<dbReference type="GO" id="GO:0071770">
    <property type="term" value="P:DIM/DIP cell wall layer assembly"/>
    <property type="evidence" value="ECO:0007669"/>
    <property type="project" value="TreeGrafter"/>
</dbReference>
<dbReference type="InterPro" id="IPR042099">
    <property type="entry name" value="ANL_N_sf"/>
</dbReference>
<evidence type="ECO:0000256" key="7">
    <source>
        <dbReference type="ARBA" id="ARBA00023098"/>
    </source>
</evidence>
<keyword evidence="5" id="KW-0808">Transferase</keyword>
<feature type="region of interest" description="Disordered" evidence="8">
    <location>
        <begin position="532"/>
        <end position="553"/>
    </location>
</feature>
<organism evidence="11 12">
    <name type="scientific">Paractinoplanes toevensis</name>
    <dbReference type="NCBI Taxonomy" id="571911"/>
    <lineage>
        <taxon>Bacteria</taxon>
        <taxon>Bacillati</taxon>
        <taxon>Actinomycetota</taxon>
        <taxon>Actinomycetes</taxon>
        <taxon>Micromonosporales</taxon>
        <taxon>Micromonosporaceae</taxon>
        <taxon>Paractinoplanes</taxon>
    </lineage>
</organism>
<dbReference type="InterPro" id="IPR020806">
    <property type="entry name" value="PKS_PP-bd"/>
</dbReference>
<dbReference type="InterPro" id="IPR025110">
    <property type="entry name" value="AMP-bd_C"/>
</dbReference>
<feature type="domain" description="Ketosynthase family 3 (KS3)" evidence="10">
    <location>
        <begin position="642"/>
        <end position="1066"/>
    </location>
</feature>
<dbReference type="InterPro" id="IPR023213">
    <property type="entry name" value="CAT-like_dom_sf"/>
</dbReference>
<dbReference type="Gene3D" id="3.30.559.30">
    <property type="entry name" value="Nonribosomal peptide synthetase, condensation domain"/>
    <property type="match status" value="1"/>
</dbReference>
<dbReference type="GO" id="GO:0031177">
    <property type="term" value="F:phosphopantetheine binding"/>
    <property type="evidence" value="ECO:0007669"/>
    <property type="project" value="InterPro"/>
</dbReference>
<dbReference type="Gene3D" id="1.10.1200.10">
    <property type="entry name" value="ACP-like"/>
    <property type="match status" value="2"/>
</dbReference>
<evidence type="ECO:0000256" key="5">
    <source>
        <dbReference type="ARBA" id="ARBA00022679"/>
    </source>
</evidence>
<keyword evidence="3" id="KW-0596">Phosphopantetheine</keyword>
<dbReference type="Pfam" id="PF00501">
    <property type="entry name" value="AMP-binding"/>
    <property type="match status" value="1"/>
</dbReference>
<dbReference type="FunFam" id="3.40.50.12780:FF:000013">
    <property type="entry name" value="Long-chain-fatty-acid--AMP ligase FadD32"/>
    <property type="match status" value="1"/>
</dbReference>
<reference evidence="11 12" key="1">
    <citation type="submission" date="2021-03" db="EMBL/GenBank/DDBJ databases">
        <title>Whole genome shotgun sequence of Actinoplanes toevensis NBRC 105298.</title>
        <authorList>
            <person name="Komaki H."/>
            <person name="Tamura T."/>
        </authorList>
    </citation>
    <scope>NUCLEOTIDE SEQUENCE [LARGE SCALE GENOMIC DNA]</scope>
    <source>
        <strain evidence="11 12">NBRC 105298</strain>
    </source>
</reference>
<dbReference type="InterPro" id="IPR001242">
    <property type="entry name" value="Condensation_dom"/>
</dbReference>
<dbReference type="InterPro" id="IPR000873">
    <property type="entry name" value="AMP-dep_synth/lig_dom"/>
</dbReference>
<evidence type="ECO:0000256" key="6">
    <source>
        <dbReference type="ARBA" id="ARBA00022832"/>
    </source>
</evidence>
<dbReference type="InterPro" id="IPR050091">
    <property type="entry name" value="PKS_NRPS_Biosynth_Enz"/>
</dbReference>
<dbReference type="GO" id="GO:0004312">
    <property type="term" value="F:fatty acid synthase activity"/>
    <property type="evidence" value="ECO:0007669"/>
    <property type="project" value="TreeGrafter"/>
</dbReference>
<dbReference type="PROSITE" id="PS50075">
    <property type="entry name" value="CARRIER"/>
    <property type="match status" value="1"/>
</dbReference>
<dbReference type="Pfam" id="PF16197">
    <property type="entry name" value="KAsynt_C_assoc"/>
    <property type="match status" value="1"/>
</dbReference>
<dbReference type="InterPro" id="IPR009081">
    <property type="entry name" value="PP-bd_ACP"/>
</dbReference>
<dbReference type="SMART" id="SM00827">
    <property type="entry name" value="PKS_AT"/>
    <property type="match status" value="1"/>
</dbReference>